<keyword evidence="4" id="KW-1185">Reference proteome</keyword>
<name>A0ABM7PYT1_SINCY</name>
<organism evidence="3 4">
    <name type="scientific">Sinomonas cyclohexanicum</name>
    <name type="common">Corynebacterium cyclohexanicum</name>
    <dbReference type="NCBI Taxonomy" id="322009"/>
    <lineage>
        <taxon>Bacteria</taxon>
        <taxon>Bacillati</taxon>
        <taxon>Actinomycetota</taxon>
        <taxon>Actinomycetes</taxon>
        <taxon>Micrococcales</taxon>
        <taxon>Micrococcaceae</taxon>
        <taxon>Sinomonas</taxon>
    </lineage>
</organism>
<gene>
    <name evidence="3" type="ORF">SCMU_33000</name>
</gene>
<evidence type="ECO:0000259" key="2">
    <source>
        <dbReference type="Pfam" id="PF07179"/>
    </source>
</evidence>
<reference evidence="3 4" key="1">
    <citation type="journal article" date="2021" name="J. Biosci. Bioeng.">
        <title>Identification and characterization of a chc gene cluster responsible for the aromatization pathway of cyclohexanecarboxylate degradation in Sinomonas cyclohexanicum ATCC 51369.</title>
        <authorList>
            <person name="Yamamoto T."/>
            <person name="Hasegawa Y."/>
            <person name="Lau P.C.K."/>
            <person name="Iwaki H."/>
        </authorList>
    </citation>
    <scope>NUCLEOTIDE SEQUENCE [LARGE SCALE GENOMIC DNA]</scope>
    <source>
        <strain evidence="3 4">ATCC 51369</strain>
    </source>
</reference>
<sequence length="170" mass="17942">MSTHDGEPVASGADAASSASGEPVPAHLDPAPLTELEESLRSATESGKEDEGQQSILVFLNSLVCLLVPEPVPGETEFVEPLVLTNGEGKPVVAAFTHRQRIRPDFLEHAPTVVETQGAVLLQNLGTELGLVLNPGSAFGFELSTEHVAAVLRDFRPAQPGEHPDLHTGE</sequence>
<dbReference type="Pfam" id="PF07179">
    <property type="entry name" value="SseB"/>
    <property type="match status" value="1"/>
</dbReference>
<evidence type="ECO:0000256" key="1">
    <source>
        <dbReference type="SAM" id="MobiDB-lite"/>
    </source>
</evidence>
<dbReference type="Proteomes" id="UP001319861">
    <property type="component" value="Chromosome"/>
</dbReference>
<evidence type="ECO:0000313" key="4">
    <source>
        <dbReference type="Proteomes" id="UP001319861"/>
    </source>
</evidence>
<proteinExistence type="predicted"/>
<dbReference type="RefSeq" id="WP_229230162.1">
    <property type="nucleotide sequence ID" value="NZ_AP024525.1"/>
</dbReference>
<dbReference type="InterPro" id="IPR009839">
    <property type="entry name" value="SseB_N"/>
</dbReference>
<feature type="domain" description="SseB protein N-terminal" evidence="2">
    <location>
        <begin position="36"/>
        <end position="150"/>
    </location>
</feature>
<protein>
    <recommendedName>
        <fullName evidence="2">SseB protein N-terminal domain-containing protein</fullName>
    </recommendedName>
</protein>
<feature type="compositionally biased region" description="Low complexity" evidence="1">
    <location>
        <begin position="10"/>
        <end position="21"/>
    </location>
</feature>
<evidence type="ECO:0000313" key="3">
    <source>
        <dbReference type="EMBL" id="BCT77458.1"/>
    </source>
</evidence>
<feature type="region of interest" description="Disordered" evidence="1">
    <location>
        <begin position="1"/>
        <end position="30"/>
    </location>
</feature>
<accession>A0ABM7PYT1</accession>
<dbReference type="EMBL" id="AP024525">
    <property type="protein sequence ID" value="BCT77458.1"/>
    <property type="molecule type" value="Genomic_DNA"/>
</dbReference>